<sequence>MNGTAFNALSYLWGDCTQTIDIALNGQPFPVGSNLHDALKQLHENGFRFWIWIDSICIHQSDLDEKSWQVQEMRTVYSQAECVYMWLGPGTDDTDKTMDFISLIGSQLVNLGAIEILHSEEHRGSIKAYFRNCLADKDYGSDQDPKVIKLARFMYEFMFHPALQNKRTADGKLVNEEGLLDGFHDLVNRGNWRRIWIIQELPHDSHDFAALFRI</sequence>
<gene>
    <name evidence="1" type="ORF">NM208_g13784</name>
</gene>
<dbReference type="EMBL" id="JANRMS010002942">
    <property type="protein sequence ID" value="KAJ3520260.1"/>
    <property type="molecule type" value="Genomic_DNA"/>
</dbReference>
<proteinExistence type="predicted"/>
<reference evidence="1" key="1">
    <citation type="submission" date="2022-08" db="EMBL/GenBank/DDBJ databases">
        <title>Genome Sequence of Fusarium decemcellulare.</title>
        <authorList>
            <person name="Buettner E."/>
        </authorList>
    </citation>
    <scope>NUCLEOTIDE SEQUENCE</scope>
    <source>
        <strain evidence="1">Babe19</strain>
    </source>
</reference>
<name>A0ACC1RL25_9HYPO</name>
<accession>A0ACC1RL25</accession>
<protein>
    <submittedName>
        <fullName evidence="1">Uncharacterized protein</fullName>
    </submittedName>
</protein>
<comment type="caution">
    <text evidence="1">The sequence shown here is derived from an EMBL/GenBank/DDBJ whole genome shotgun (WGS) entry which is preliminary data.</text>
</comment>
<dbReference type="Proteomes" id="UP001148629">
    <property type="component" value="Unassembled WGS sequence"/>
</dbReference>
<keyword evidence="2" id="KW-1185">Reference proteome</keyword>
<evidence type="ECO:0000313" key="1">
    <source>
        <dbReference type="EMBL" id="KAJ3520260.1"/>
    </source>
</evidence>
<evidence type="ECO:0000313" key="2">
    <source>
        <dbReference type="Proteomes" id="UP001148629"/>
    </source>
</evidence>
<organism evidence="1 2">
    <name type="scientific">Fusarium decemcellulare</name>
    <dbReference type="NCBI Taxonomy" id="57161"/>
    <lineage>
        <taxon>Eukaryota</taxon>
        <taxon>Fungi</taxon>
        <taxon>Dikarya</taxon>
        <taxon>Ascomycota</taxon>
        <taxon>Pezizomycotina</taxon>
        <taxon>Sordariomycetes</taxon>
        <taxon>Hypocreomycetidae</taxon>
        <taxon>Hypocreales</taxon>
        <taxon>Nectriaceae</taxon>
        <taxon>Fusarium</taxon>
        <taxon>Fusarium decemcellulare species complex</taxon>
    </lineage>
</organism>